<keyword evidence="4 5" id="KW-0418">Kinase</keyword>
<keyword evidence="3" id="KW-0547">Nucleotide-binding</keyword>
<evidence type="ECO:0008006" key="8">
    <source>
        <dbReference type="Google" id="ProtNLM"/>
    </source>
</evidence>
<organism evidence="7">
    <name type="scientific">Odontella aurita</name>
    <dbReference type="NCBI Taxonomy" id="265563"/>
    <lineage>
        <taxon>Eukaryota</taxon>
        <taxon>Sar</taxon>
        <taxon>Stramenopiles</taxon>
        <taxon>Ochrophyta</taxon>
        <taxon>Bacillariophyta</taxon>
        <taxon>Mediophyceae</taxon>
        <taxon>Biddulphiophycidae</taxon>
        <taxon>Eupodiscales</taxon>
        <taxon>Odontellaceae</taxon>
        <taxon>Odontella</taxon>
    </lineage>
</organism>
<evidence type="ECO:0000256" key="4">
    <source>
        <dbReference type="ARBA" id="ARBA00022777"/>
    </source>
</evidence>
<dbReference type="Pfam" id="PF00406">
    <property type="entry name" value="ADK"/>
    <property type="match status" value="1"/>
</dbReference>
<dbReference type="PANTHER" id="PTHR23359">
    <property type="entry name" value="NUCLEOTIDE KINASE"/>
    <property type="match status" value="1"/>
</dbReference>
<dbReference type="Gene3D" id="3.40.50.300">
    <property type="entry name" value="P-loop containing nucleotide triphosphate hydrolases"/>
    <property type="match status" value="1"/>
</dbReference>
<dbReference type="InterPro" id="IPR033690">
    <property type="entry name" value="Adenylat_kinase_CS"/>
</dbReference>
<evidence type="ECO:0000256" key="5">
    <source>
        <dbReference type="RuleBase" id="RU003330"/>
    </source>
</evidence>
<dbReference type="InterPro" id="IPR006259">
    <property type="entry name" value="Adenyl_kin_sub"/>
</dbReference>
<dbReference type="InterPro" id="IPR036193">
    <property type="entry name" value="ADK_active_lid_dom_sf"/>
</dbReference>
<evidence type="ECO:0000256" key="3">
    <source>
        <dbReference type="ARBA" id="ARBA00022741"/>
    </source>
</evidence>
<dbReference type="NCBIfam" id="TIGR01351">
    <property type="entry name" value="adk"/>
    <property type="match status" value="1"/>
</dbReference>
<protein>
    <recommendedName>
        <fullName evidence="8">Adenylate kinase active site lid domain-containing protein</fullName>
    </recommendedName>
</protein>
<dbReference type="GO" id="GO:0004017">
    <property type="term" value="F:AMP kinase activity"/>
    <property type="evidence" value="ECO:0007669"/>
    <property type="project" value="InterPro"/>
</dbReference>
<dbReference type="GO" id="GO:0005524">
    <property type="term" value="F:ATP binding"/>
    <property type="evidence" value="ECO:0007669"/>
    <property type="project" value="InterPro"/>
</dbReference>
<dbReference type="HAMAP" id="MF_00235">
    <property type="entry name" value="Adenylate_kinase_Adk"/>
    <property type="match status" value="1"/>
</dbReference>
<gene>
    <name evidence="7" type="ORF">OAUR00152_LOCUS36132</name>
</gene>
<dbReference type="SUPFAM" id="SSF52540">
    <property type="entry name" value="P-loop containing nucleoside triphosphate hydrolases"/>
    <property type="match status" value="1"/>
</dbReference>
<dbReference type="PROSITE" id="PS00113">
    <property type="entry name" value="ADENYLATE_KINASE"/>
    <property type="match status" value="1"/>
</dbReference>
<evidence type="ECO:0000256" key="2">
    <source>
        <dbReference type="ARBA" id="ARBA00022679"/>
    </source>
</evidence>
<dbReference type="InterPro" id="IPR000850">
    <property type="entry name" value="Adenylat/UMP-CMP_kin"/>
</dbReference>
<dbReference type="SUPFAM" id="SSF57774">
    <property type="entry name" value="Microbial and mitochondrial ADK, insert 'zinc finger' domain"/>
    <property type="match status" value="1"/>
</dbReference>
<dbReference type="AlphaFoldDB" id="A0A7S4JYH1"/>
<dbReference type="CDD" id="cd01428">
    <property type="entry name" value="ADK"/>
    <property type="match status" value="1"/>
</dbReference>
<evidence type="ECO:0000256" key="1">
    <source>
        <dbReference type="ARBA" id="ARBA00007220"/>
    </source>
</evidence>
<dbReference type="EMBL" id="HBKQ01052540">
    <property type="protein sequence ID" value="CAE2278312.1"/>
    <property type="molecule type" value="Transcribed_RNA"/>
</dbReference>
<comment type="similarity">
    <text evidence="1 5">Belongs to the adenylate kinase family.</text>
</comment>
<reference evidence="7" key="1">
    <citation type="submission" date="2021-01" db="EMBL/GenBank/DDBJ databases">
        <authorList>
            <person name="Corre E."/>
            <person name="Pelletier E."/>
            <person name="Niang G."/>
            <person name="Scheremetjew M."/>
            <person name="Finn R."/>
            <person name="Kale V."/>
            <person name="Holt S."/>
            <person name="Cochrane G."/>
            <person name="Meng A."/>
            <person name="Brown T."/>
            <person name="Cohen L."/>
        </authorList>
    </citation>
    <scope>NUCLEOTIDE SEQUENCE</scope>
    <source>
        <strain evidence="7">Isolate 1302-5</strain>
    </source>
</reference>
<accession>A0A7S4JYH1</accession>
<evidence type="ECO:0000313" key="7">
    <source>
        <dbReference type="EMBL" id="CAE2278312.1"/>
    </source>
</evidence>
<name>A0A7S4JYH1_9STRA</name>
<feature type="region of interest" description="Disordered" evidence="6">
    <location>
        <begin position="1"/>
        <end position="20"/>
    </location>
</feature>
<proteinExistence type="inferred from homology"/>
<dbReference type="PRINTS" id="PR00094">
    <property type="entry name" value="ADENYLTKNASE"/>
</dbReference>
<sequence length="245" mass="27479">MEANINAGTMESGEEHEMNPLILSDPPRRIIIMGGPASGKGTQCEWISSRYNLVHLSTGDILREAVAKDSSPGSIGSLCRRYMEGGELVPDDVIIHVLKERIMQPDCEERGYLLDGFPRTRAQALALIEMGIVPDTFIFIDVPDEILIERVVGRRLDPTDGKIYHMTFKPPPEDIKDRLITRSDDNEEKAWKRLKQFHENVASVMQCFEKIIVHVDGSSSPDNVAENIRGLLEKRQTGPSTSRLN</sequence>
<dbReference type="InterPro" id="IPR027417">
    <property type="entry name" value="P-loop_NTPase"/>
</dbReference>
<evidence type="ECO:0000256" key="6">
    <source>
        <dbReference type="SAM" id="MobiDB-lite"/>
    </source>
</evidence>
<keyword evidence="2 5" id="KW-0808">Transferase</keyword>